<accession>A0ABY4YGY7</accession>
<proteinExistence type="predicted"/>
<gene>
    <name evidence="2" type="ORF">NF557_13035</name>
</gene>
<feature type="compositionally biased region" description="Low complexity" evidence="1">
    <location>
        <begin position="909"/>
        <end position="922"/>
    </location>
</feature>
<feature type="region of interest" description="Disordered" evidence="1">
    <location>
        <begin position="900"/>
        <end position="922"/>
    </location>
</feature>
<evidence type="ECO:0000256" key="1">
    <source>
        <dbReference type="SAM" id="MobiDB-lite"/>
    </source>
</evidence>
<sequence length="1222" mass="129048">MPRPPAPTPATERAAARVVKRGRSRDRTAYNAVREGGVAPLALHAALEHHLDERPARGPAARAEAGSNTGRWVPIGPSVIRRGQAVDRPHVVGRIRDLAVSEDGERAYAASAKGGLWHTDDAGATWAPIGTWAGGNRRAGGNTSVFVCGSLLVDFGPSRINDFVMVGTGELSPGSTSSGAGRVGGVGVLTALGPAFFDDSDNPWEPDTGIDLLEGEGIFRLARRPGRTSGTVAPATRDEVLAATSDGLFLGVRRTLPAAVANPPFPALEERDGFEWSRVAGIAAGTQVTDVVWIETAGGTRIIVLVDGQGLELSDDDGASFTPVPTMHRPGVPVEGRCSISIAEDNRAYVLYGHVARPAVRRIPDLTAAVPTATRLTRVPRVWDSAAARDYDQAIAAEAFDGTDRIYLGGNTVQPRPSAQWSASLWAMDVVDGALRPRPGVSDRGAPPAAGADRAGLVGNNVHADVHAIALPGPASTPRPVWVACDGGVYVSTENGRVNSFAAVNSGLSVSETGFLDHHPVASHFVATGLQDNGTAVRTGDTVWEVIHVGDGGGLAFAPTAPDVLAAQYIYGYWRSTHVSFRDPLTNTQHRPSEAITNHPENSHTRAEFYANCAVVRRPGAAPAPDTSRLALGTDRVYVADNIASGSPTQWVILPVVPATEPAGTTRVARNPHAASNKPPATFGTVPGGAFGRVVSLAWIAPDELVVIYAHGILRQTEVSAGRWSTEWLLDPGSPPASLPVGVDLTEIAAVPGSRDFYVTTTGDLNAATPDTAYFFNATTGTFHATGLRTELGSAPLGPLDPAYSVAVDPGATATVYVGTATGVWRGTSTDAAGGHDWDHFANGLPEATVQDLSIWTDPAGGAGPRLLRAAIQSRGVWETDLAADTPVVTYVRCHSFDDRRGPLPAQDPRASATALSPASSPDIGVRPAWPVPAAPPFPQVRVGSPNRALTEANAGVFNTWTFQTAFRWWYPSVRADGQWTDAFRDLIQRDRQARGMSGGRTITRALWEAVVGNTRLRLDNHRLVRSTDAADDLAVFRPPWQTALSPDLLATEVDIMECIVPTTAFAGLWSVPAQPSVVEVLLHHRASEPTTDRTSYAGLLWKEVTAASNPLTEPAQDFVDWWDEASELFGDTTAAPPGWTVVRTSPPASRNVLDIGLDARLPRAMPIPLDLTPLAGKLIVLAAFSSSLADNGLQPAPGGAATLTDLVRSWPHVAVRLVQVV</sequence>
<protein>
    <recommendedName>
        <fullName evidence="4">Glycosyl hydrolase</fullName>
    </recommendedName>
</protein>
<keyword evidence="3" id="KW-1185">Reference proteome</keyword>
<dbReference type="EMBL" id="CP099490">
    <property type="protein sequence ID" value="USQ75530.1"/>
    <property type="molecule type" value="Genomic_DNA"/>
</dbReference>
<dbReference type="Proteomes" id="UP001056535">
    <property type="component" value="Chromosome"/>
</dbReference>
<dbReference type="SUPFAM" id="SSF50939">
    <property type="entry name" value="Sialidases"/>
    <property type="match status" value="1"/>
</dbReference>
<feature type="region of interest" description="Disordered" evidence="1">
    <location>
        <begin position="1"/>
        <end position="25"/>
    </location>
</feature>
<dbReference type="RefSeq" id="WP_252619956.1">
    <property type="nucleotide sequence ID" value="NZ_CP099490.1"/>
</dbReference>
<reference evidence="2" key="1">
    <citation type="submission" date="2022-06" db="EMBL/GenBank/DDBJ databases">
        <title>Ornithinimicrobium JY.X270.</title>
        <authorList>
            <person name="Huang Y."/>
        </authorList>
    </citation>
    <scope>NUCLEOTIDE SEQUENCE</scope>
    <source>
        <strain evidence="2">JY.X270</strain>
    </source>
</reference>
<name>A0ABY4YGY7_9MICO</name>
<dbReference type="InterPro" id="IPR036278">
    <property type="entry name" value="Sialidase_sf"/>
</dbReference>
<organism evidence="2 3">
    <name type="scientific">Ornithinimicrobium cryptoxanthini</name>
    <dbReference type="NCBI Taxonomy" id="2934161"/>
    <lineage>
        <taxon>Bacteria</taxon>
        <taxon>Bacillati</taxon>
        <taxon>Actinomycetota</taxon>
        <taxon>Actinomycetes</taxon>
        <taxon>Micrococcales</taxon>
        <taxon>Ornithinimicrobiaceae</taxon>
        <taxon>Ornithinimicrobium</taxon>
    </lineage>
</organism>
<evidence type="ECO:0000313" key="2">
    <source>
        <dbReference type="EMBL" id="USQ75530.1"/>
    </source>
</evidence>
<evidence type="ECO:0000313" key="3">
    <source>
        <dbReference type="Proteomes" id="UP001056535"/>
    </source>
</evidence>
<evidence type="ECO:0008006" key="4">
    <source>
        <dbReference type="Google" id="ProtNLM"/>
    </source>
</evidence>